<dbReference type="AlphaFoldDB" id="A0A414G2H6"/>
<dbReference type="EMBL" id="QSJG01000002">
    <property type="protein sequence ID" value="RHD58636.1"/>
    <property type="molecule type" value="Genomic_DNA"/>
</dbReference>
<evidence type="ECO:0000313" key="2">
    <source>
        <dbReference type="Proteomes" id="UP000284361"/>
    </source>
</evidence>
<protein>
    <submittedName>
        <fullName evidence="1">Uncharacterized protein</fullName>
    </submittedName>
</protein>
<sequence length="94" mass="10987">MFLYAIRANLNNKKQNNKQATISFTFTPQKNTSTFQLKRLSVLSKTYLRLNPNALAFSIKRKYVFSTYLKSPNFSLFIQKIYISKAFFSIFAPN</sequence>
<dbReference type="Proteomes" id="UP000284361">
    <property type="component" value="Unassembled WGS sequence"/>
</dbReference>
<proteinExistence type="predicted"/>
<comment type="caution">
    <text evidence="1">The sequence shown here is derived from an EMBL/GenBank/DDBJ whole genome shotgun (WGS) entry which is preliminary data.</text>
</comment>
<reference evidence="1 2" key="1">
    <citation type="submission" date="2018-08" db="EMBL/GenBank/DDBJ databases">
        <title>A genome reference for cultivated species of the human gut microbiota.</title>
        <authorList>
            <person name="Zou Y."/>
            <person name="Xue W."/>
            <person name="Luo G."/>
        </authorList>
    </citation>
    <scope>NUCLEOTIDE SEQUENCE [LARGE SCALE GENOMIC DNA]</scope>
    <source>
        <strain evidence="1 2">AM31-10</strain>
    </source>
</reference>
<gene>
    <name evidence="1" type="ORF">DW789_02270</name>
</gene>
<evidence type="ECO:0000313" key="1">
    <source>
        <dbReference type="EMBL" id="RHD58636.1"/>
    </source>
</evidence>
<name>A0A414G2H6_9BACT</name>
<organism evidence="1 2">
    <name type="scientific">Phocaeicola plebeius</name>
    <dbReference type="NCBI Taxonomy" id="310297"/>
    <lineage>
        <taxon>Bacteria</taxon>
        <taxon>Pseudomonadati</taxon>
        <taxon>Bacteroidota</taxon>
        <taxon>Bacteroidia</taxon>
        <taxon>Bacteroidales</taxon>
        <taxon>Bacteroidaceae</taxon>
        <taxon>Phocaeicola</taxon>
    </lineage>
</organism>
<accession>A0A414G2H6</accession>